<evidence type="ECO:0000313" key="9">
    <source>
        <dbReference type="Proteomes" id="UP000033048"/>
    </source>
</evidence>
<keyword evidence="3" id="KW-0378">Hydrolase</keyword>
<dbReference type="EMBL" id="CP009518">
    <property type="protein sequence ID" value="AKB84214.1"/>
    <property type="molecule type" value="Genomic_DNA"/>
</dbReference>
<evidence type="ECO:0000256" key="2">
    <source>
        <dbReference type="ARBA" id="ARBA00022670"/>
    </source>
</evidence>
<dbReference type="HOGENOM" id="CLU_046540_0_2_2"/>
<evidence type="ECO:0000313" key="8">
    <source>
        <dbReference type="EMBL" id="AKB84214.1"/>
    </source>
</evidence>
<dbReference type="STRING" id="1434104.MCMEM_0161"/>
<keyword evidence="6" id="KW-1133">Transmembrane helix</keyword>
<dbReference type="OrthoDB" id="31107at2157"/>
<name>A0A0E3WYI1_METMT</name>
<keyword evidence="6" id="KW-0812">Transmembrane</keyword>
<keyword evidence="2 8" id="KW-0645">Protease</keyword>
<dbReference type="GeneID" id="24892633"/>
<dbReference type="Gene3D" id="6.20.330.10">
    <property type="match status" value="1"/>
</dbReference>
<dbReference type="InterPro" id="IPR047272">
    <property type="entry name" value="S49_SppA_C"/>
</dbReference>
<evidence type="ECO:0000259" key="7">
    <source>
        <dbReference type="Pfam" id="PF01343"/>
    </source>
</evidence>
<dbReference type="RefSeq" id="WP_048204449.1">
    <property type="nucleotide sequence ID" value="NZ_CP009518.1"/>
</dbReference>
<evidence type="ECO:0000256" key="5">
    <source>
        <dbReference type="SAM" id="MobiDB-lite"/>
    </source>
</evidence>
<evidence type="ECO:0000256" key="4">
    <source>
        <dbReference type="ARBA" id="ARBA00022825"/>
    </source>
</evidence>
<protein>
    <submittedName>
        <fullName evidence="8">Periplasmic serine protease</fullName>
    </submittedName>
</protein>
<proteinExistence type="inferred from homology"/>
<feature type="region of interest" description="Disordered" evidence="5">
    <location>
        <begin position="96"/>
        <end position="120"/>
    </location>
</feature>
<dbReference type="PANTHER" id="PTHR42987">
    <property type="entry name" value="PEPTIDASE S49"/>
    <property type="match status" value="1"/>
</dbReference>
<dbReference type="Proteomes" id="UP000033048">
    <property type="component" value="Chromosome"/>
</dbReference>
<dbReference type="SUPFAM" id="SSF52096">
    <property type="entry name" value="ClpP/crotonase"/>
    <property type="match status" value="1"/>
</dbReference>
<evidence type="ECO:0000256" key="6">
    <source>
        <dbReference type="SAM" id="Phobius"/>
    </source>
</evidence>
<feature type="transmembrane region" description="Helical" evidence="6">
    <location>
        <begin position="128"/>
        <end position="150"/>
    </location>
</feature>
<dbReference type="Pfam" id="PF01343">
    <property type="entry name" value="Peptidase_S49"/>
    <property type="match status" value="1"/>
</dbReference>
<dbReference type="InterPro" id="IPR029045">
    <property type="entry name" value="ClpP/crotonase-like_dom_sf"/>
</dbReference>
<feature type="domain" description="Peptidase S49" evidence="7">
    <location>
        <begin position="228"/>
        <end position="377"/>
    </location>
</feature>
<organism evidence="8 9">
    <name type="scientific">Methanococcoides methylutens MM1</name>
    <dbReference type="NCBI Taxonomy" id="1434104"/>
    <lineage>
        <taxon>Archaea</taxon>
        <taxon>Methanobacteriati</taxon>
        <taxon>Methanobacteriota</taxon>
        <taxon>Stenosarchaea group</taxon>
        <taxon>Methanomicrobia</taxon>
        <taxon>Methanosarcinales</taxon>
        <taxon>Methanosarcinaceae</taxon>
        <taxon>Methanococcoides</taxon>
    </lineage>
</organism>
<comment type="similarity">
    <text evidence="1">Belongs to the peptidase S49 family.</text>
</comment>
<gene>
    <name evidence="8" type="ORF">MCMEM_0161</name>
</gene>
<keyword evidence="4" id="KW-0720">Serine protease</keyword>
<reference evidence="8 9" key="1">
    <citation type="submission" date="2014-07" db="EMBL/GenBank/DDBJ databases">
        <title>Methanogenic archaea and the global carbon cycle.</title>
        <authorList>
            <person name="Henriksen J.R."/>
            <person name="Luke J."/>
            <person name="Reinhart S."/>
            <person name="Benedict M.N."/>
            <person name="Youngblut N.D."/>
            <person name="Metcalf M.E."/>
            <person name="Whitaker R.J."/>
            <person name="Metcalf W.W."/>
        </authorList>
    </citation>
    <scope>NUCLEOTIDE SEQUENCE [LARGE SCALE GENOMIC DNA]</scope>
    <source>
        <strain evidence="8 9">MM1</strain>
    </source>
</reference>
<keyword evidence="9" id="KW-1185">Reference proteome</keyword>
<accession>A0A0E3WYI1</accession>
<sequence length="425" mass="45734">MTDSEEPVNRKDDTEELREEVLVESTEEVPDLGAFEMTPEPEYTEILDNVHEDGDMTENVVVPSDESPEEDIEAYNPPVEVSEAPAGAPDLKVSERVQGTGESTPSPAVAKEPPVTPPAPKKSHKLQYAALFVALMLIIGGSFAVIYLSFGGEIYTPDDRVAVIYVQGTMLTGNLPSGFGYATSEDVCNSLREAAADESVKAIVLRVNSGGGSPAAAEEIITEIENVQAQGIPVVVSMGDVAASAAYHISAPADLILANPSSITGSIGVIGVYTNRSEYYDKEGIEFYISKSGEFKDMGGDWRGLSSEEKEYADTVVLKVYDLFITSVAEHRNMTKSEVKDIADGRIYIATEAKEIGLIDDFGNLYDAIDAAAELGGIEGEPAVYYINRPSLSSILFGTEETFSKDTVKQLASYYEESPVGMIVE</sequence>
<evidence type="ECO:0000256" key="1">
    <source>
        <dbReference type="ARBA" id="ARBA00008683"/>
    </source>
</evidence>
<dbReference type="GO" id="GO:0008236">
    <property type="term" value="F:serine-type peptidase activity"/>
    <property type="evidence" value="ECO:0007669"/>
    <property type="project" value="UniProtKB-KW"/>
</dbReference>
<dbReference type="PANTHER" id="PTHR42987:SF4">
    <property type="entry name" value="PROTEASE SOHB-RELATED"/>
    <property type="match status" value="1"/>
</dbReference>
<dbReference type="AlphaFoldDB" id="A0A0E3WYI1"/>
<feature type="region of interest" description="Disordered" evidence="5">
    <location>
        <begin position="1"/>
        <end position="40"/>
    </location>
</feature>
<dbReference type="InterPro" id="IPR004635">
    <property type="entry name" value="Pept_S49_SppA"/>
</dbReference>
<dbReference type="KEGG" id="mmet:MCMEM_0161"/>
<dbReference type="CDD" id="cd07023">
    <property type="entry name" value="S49_Sppa_N_C"/>
    <property type="match status" value="1"/>
</dbReference>
<dbReference type="InterPro" id="IPR002142">
    <property type="entry name" value="Peptidase_S49"/>
</dbReference>
<dbReference type="NCBIfam" id="TIGR00706">
    <property type="entry name" value="SppA_dom"/>
    <property type="match status" value="1"/>
</dbReference>
<dbReference type="Gene3D" id="3.90.226.10">
    <property type="entry name" value="2-enoyl-CoA Hydratase, Chain A, domain 1"/>
    <property type="match status" value="1"/>
</dbReference>
<dbReference type="GO" id="GO:0006508">
    <property type="term" value="P:proteolysis"/>
    <property type="evidence" value="ECO:0007669"/>
    <property type="project" value="UniProtKB-KW"/>
</dbReference>
<evidence type="ECO:0000256" key="3">
    <source>
        <dbReference type="ARBA" id="ARBA00022801"/>
    </source>
</evidence>
<keyword evidence="6" id="KW-0472">Membrane</keyword>
<dbReference type="PATRIC" id="fig|1434104.5.peg.169"/>